<dbReference type="PANTHER" id="PTHR10938:SF0">
    <property type="entry name" value="TRANSLATION INITIATION FACTOR IF-3, MITOCHONDRIAL"/>
    <property type="match status" value="1"/>
</dbReference>
<dbReference type="PANTHER" id="PTHR10938">
    <property type="entry name" value="TRANSLATION INITIATION FACTOR IF-3"/>
    <property type="match status" value="1"/>
</dbReference>
<comment type="similarity">
    <text evidence="1">Belongs to the IF-3 family.</text>
</comment>
<dbReference type="Pfam" id="PF05198">
    <property type="entry name" value="IF3_N"/>
    <property type="match status" value="1"/>
</dbReference>
<gene>
    <name evidence="8" type="ORF">BBD42_06285</name>
</gene>
<dbReference type="InterPro" id="IPR036788">
    <property type="entry name" value="T_IF-3_C_sf"/>
</dbReference>
<keyword evidence="3" id="KW-0648">Protein biosynthesis</keyword>
<evidence type="ECO:0000259" key="6">
    <source>
        <dbReference type="Pfam" id="PF00707"/>
    </source>
</evidence>
<evidence type="ECO:0000256" key="4">
    <source>
        <dbReference type="NCBIfam" id="TIGR00168"/>
    </source>
</evidence>
<dbReference type="Gene3D" id="3.10.20.80">
    <property type="entry name" value="Translation initiation factor 3 (IF-3), N-terminal domain"/>
    <property type="match status" value="1"/>
</dbReference>
<sequence>MLMNEKIKASEVELTGLNGEPLGVVSRAEALALAKQHKADLVCLSIMSSPPPCKLMGRGTAKQEASQAKRQEKAQGQPAKVKELRLGIDIEQHDYDTKQRQAAKLLESGHAVQLVVRVQGGKQGAAGKTLLERLLADLAEQGKPQTGIQVSGKQVMVQVNPS</sequence>
<evidence type="ECO:0000256" key="3">
    <source>
        <dbReference type="ARBA" id="ARBA00022917"/>
    </source>
</evidence>
<keyword evidence="2 8" id="KW-0396">Initiation factor</keyword>
<dbReference type="AlphaFoldDB" id="A0A1B2DEF3"/>
<evidence type="ECO:0000256" key="1">
    <source>
        <dbReference type="ARBA" id="ARBA00005439"/>
    </source>
</evidence>
<proteinExistence type="inferred from homology"/>
<dbReference type="GO" id="GO:0032790">
    <property type="term" value="P:ribosome disassembly"/>
    <property type="evidence" value="ECO:0007669"/>
    <property type="project" value="TreeGrafter"/>
</dbReference>
<evidence type="ECO:0000256" key="5">
    <source>
        <dbReference type="SAM" id="MobiDB-lite"/>
    </source>
</evidence>
<dbReference type="InterPro" id="IPR001288">
    <property type="entry name" value="Translation_initiation_fac_3"/>
</dbReference>
<evidence type="ECO:0000259" key="7">
    <source>
        <dbReference type="Pfam" id="PF05198"/>
    </source>
</evidence>
<dbReference type="GO" id="GO:0043022">
    <property type="term" value="F:ribosome binding"/>
    <property type="evidence" value="ECO:0007669"/>
    <property type="project" value="TreeGrafter"/>
</dbReference>
<dbReference type="InterPro" id="IPR019815">
    <property type="entry name" value="Translation_initiation_fac_3_C"/>
</dbReference>
<dbReference type="SUPFAM" id="SSF55200">
    <property type="entry name" value="Translation initiation factor IF3, C-terminal domain"/>
    <property type="match status" value="1"/>
</dbReference>
<feature type="region of interest" description="Disordered" evidence="5">
    <location>
        <begin position="54"/>
        <end position="80"/>
    </location>
</feature>
<reference evidence="8" key="1">
    <citation type="submission" date="2016-08" db="EMBL/GenBank/DDBJ databases">
        <title>Complete Genome Seqeunce of Paenibacillus sp. BIHB 4019 from tea rhizoplane.</title>
        <authorList>
            <person name="Thakur R."/>
            <person name="Swarnkar M.K."/>
            <person name="Gulati A."/>
        </authorList>
    </citation>
    <scope>NUCLEOTIDE SEQUENCE [LARGE SCALE GENOMIC DNA]</scope>
    <source>
        <strain evidence="8">BIHB4019</strain>
    </source>
</reference>
<dbReference type="GO" id="GO:0003743">
    <property type="term" value="F:translation initiation factor activity"/>
    <property type="evidence" value="ECO:0007669"/>
    <property type="project" value="UniProtKB-UniRule"/>
</dbReference>
<feature type="domain" description="Translation initiation factor 3 N-terminal" evidence="7">
    <location>
        <begin position="3"/>
        <end position="71"/>
    </location>
</feature>
<dbReference type="GO" id="GO:0005737">
    <property type="term" value="C:cytoplasm"/>
    <property type="evidence" value="ECO:0007669"/>
    <property type="project" value="UniProtKB-ARBA"/>
</dbReference>
<evidence type="ECO:0000256" key="2">
    <source>
        <dbReference type="ARBA" id="ARBA00022540"/>
    </source>
</evidence>
<protein>
    <recommendedName>
        <fullName evidence="4">Translation initiation factor IF-3</fullName>
    </recommendedName>
</protein>
<organism evidence="8">
    <name type="scientific">Paenibacillus sp. BIHB 4019</name>
    <dbReference type="NCBI Taxonomy" id="1870819"/>
    <lineage>
        <taxon>Bacteria</taxon>
        <taxon>Bacillati</taxon>
        <taxon>Bacillota</taxon>
        <taxon>Bacilli</taxon>
        <taxon>Bacillales</taxon>
        <taxon>Paenibacillaceae</taxon>
        <taxon>Paenibacillus</taxon>
    </lineage>
</organism>
<dbReference type="Pfam" id="PF00707">
    <property type="entry name" value="IF3_C"/>
    <property type="match status" value="1"/>
</dbReference>
<dbReference type="EMBL" id="CP016808">
    <property type="protein sequence ID" value="ANY66108.1"/>
    <property type="molecule type" value="Genomic_DNA"/>
</dbReference>
<evidence type="ECO:0000313" key="8">
    <source>
        <dbReference type="EMBL" id="ANY66108.1"/>
    </source>
</evidence>
<dbReference type="NCBIfam" id="TIGR00168">
    <property type="entry name" value="infC"/>
    <property type="match status" value="1"/>
</dbReference>
<accession>A0A1B2DEF3</accession>
<dbReference type="SUPFAM" id="SSF54364">
    <property type="entry name" value="Translation initiation factor IF3, N-terminal domain"/>
    <property type="match status" value="1"/>
</dbReference>
<dbReference type="Gene3D" id="3.30.110.10">
    <property type="entry name" value="Translation initiation factor 3 (IF-3), C-terminal domain"/>
    <property type="match status" value="1"/>
</dbReference>
<name>A0A1B2DEF3_9BACL</name>
<dbReference type="InterPro" id="IPR019814">
    <property type="entry name" value="Translation_initiation_fac_3_N"/>
</dbReference>
<feature type="domain" description="Translation initiation factor 3 C-terminal" evidence="6">
    <location>
        <begin position="80"/>
        <end position="161"/>
    </location>
</feature>
<dbReference type="InterPro" id="IPR036787">
    <property type="entry name" value="T_IF-3_N_sf"/>
</dbReference>